<evidence type="ECO:0000256" key="1">
    <source>
        <dbReference type="SAM" id="MobiDB-lite"/>
    </source>
</evidence>
<dbReference type="PANTHER" id="PTHR46548">
    <property type="entry name" value="BAH AND TFIIS DOMAIN-CONTAINING PROTEIN-RELATED"/>
    <property type="match status" value="1"/>
</dbReference>
<dbReference type="EMBL" id="CAADRP010000487">
    <property type="protein sequence ID" value="VFU29022.1"/>
    <property type="molecule type" value="Genomic_DNA"/>
</dbReference>
<name>A0A6N2KKE0_SALVM</name>
<reference evidence="2" key="1">
    <citation type="submission" date="2019-03" db="EMBL/GenBank/DDBJ databases">
        <authorList>
            <person name="Mank J."/>
            <person name="Almeida P."/>
        </authorList>
    </citation>
    <scope>NUCLEOTIDE SEQUENCE</scope>
    <source>
        <strain evidence="2">78183</strain>
    </source>
</reference>
<feature type="region of interest" description="Disordered" evidence="1">
    <location>
        <begin position="604"/>
        <end position="640"/>
    </location>
</feature>
<evidence type="ECO:0000313" key="2">
    <source>
        <dbReference type="EMBL" id="VFU29022.1"/>
    </source>
</evidence>
<accession>A0A6N2KKE0</accession>
<dbReference type="PANTHER" id="PTHR46548:SF1">
    <property type="entry name" value="BAH AND TFIIS DOMAIN-CONTAINING PROTEIN-RELATED"/>
    <property type="match status" value="1"/>
</dbReference>
<protein>
    <submittedName>
        <fullName evidence="2">Uncharacterized protein</fullName>
    </submittedName>
</protein>
<organism evidence="2">
    <name type="scientific">Salix viminalis</name>
    <name type="common">Common osier</name>
    <name type="synonym">Basket willow</name>
    <dbReference type="NCBI Taxonomy" id="40686"/>
    <lineage>
        <taxon>Eukaryota</taxon>
        <taxon>Viridiplantae</taxon>
        <taxon>Streptophyta</taxon>
        <taxon>Embryophyta</taxon>
        <taxon>Tracheophyta</taxon>
        <taxon>Spermatophyta</taxon>
        <taxon>Magnoliopsida</taxon>
        <taxon>eudicotyledons</taxon>
        <taxon>Gunneridae</taxon>
        <taxon>Pentapetalae</taxon>
        <taxon>rosids</taxon>
        <taxon>fabids</taxon>
        <taxon>Malpighiales</taxon>
        <taxon>Salicaceae</taxon>
        <taxon>Saliceae</taxon>
        <taxon>Salix</taxon>
    </lineage>
</organism>
<proteinExistence type="predicted"/>
<gene>
    <name evidence="2" type="ORF">SVIM_LOCUS101148</name>
</gene>
<dbReference type="AlphaFoldDB" id="A0A6N2KKE0"/>
<sequence>MDANASLDLTKVSPGLPDHVFLKFHMWKRQFGVSSEVAMRAQLCSPVLRKLVQSRLYRGKLLPSLCINVPGPIRLTVSLDCSGSKDEKSSSSSQSTTIVNPFLATIKNRGGFRKEDARTQLQCSMMVNKIGGVSAASTSYVCVQKETGQAENSFTQKFRFRKSVTQSFFPMLSEKHDHFDRNLKEKSDAYRAIIPSDVNNECVDGSDEGDGLLLLFLMKNTVRLLCKYSEANVSISVGDDIGMNLLASVAAGRCLNQSFSPGEDLPKNRGQSVDVVNDEHEKRAIVLRTSECPESNLKSEKEDNGVGRLNADGVSAAKEKLHTISQQKIRSILLEWKLGLKLYKRSYQYRSIELNGNHLTQFYRVGKRSDGKCSSLMTQQDTVAENMDEVKLKELVKTTEKEILNMKVIQLSLLPITKNKKPEIKGIQVDCTEGDETEESSVSNGLLLQLLSLSAAKGPFVPPEEIYIKNRGGLGWKDQQPQVHFGQLNLEKLWRFFISTAGIFLTDATTSKPSRLLLDIDLNVADERILEDLASSNSQDSPLASASVRSFGGLDLDLNRVDEPNDMGLLPAIPSQVLAPTTAIPSHYPRPSFVVNFPDGNSNGGVESSRKWGRQGLDLNAGPLGPDAEGRDETSSLVSRQLSVASSQALAEEQTRMYQLATGSLLKRKEPEGGWDGYK</sequence>